<evidence type="ECO:0008006" key="3">
    <source>
        <dbReference type="Google" id="ProtNLM"/>
    </source>
</evidence>
<dbReference type="RefSeq" id="WP_046337388.1">
    <property type="nucleotide sequence ID" value="NZ_CAWMEF010000001.1"/>
</dbReference>
<proteinExistence type="predicted"/>
<dbReference type="KEGG" id="xbv:XBW1_3765"/>
<reference evidence="1 2" key="1">
    <citation type="submission" date="2014-02" db="EMBL/GenBank/DDBJ databases">
        <authorList>
            <person name="Genoscope - CEA"/>
        </authorList>
    </citation>
    <scope>NUCLEOTIDE SEQUENCE [LARGE SCALE GENOMIC DNA]</scope>
    <source>
        <strain evidence="1 2">CS03</strain>
    </source>
</reference>
<evidence type="ECO:0000313" key="2">
    <source>
        <dbReference type="Proteomes" id="UP000032930"/>
    </source>
</evidence>
<dbReference type="EMBL" id="FO818637">
    <property type="protein sequence ID" value="CDM91121.1"/>
    <property type="molecule type" value="Genomic_DNA"/>
</dbReference>
<accession>A0A0B6XD54</accession>
<protein>
    <recommendedName>
        <fullName evidence="3">DUF2857 domain-containing protein</fullName>
    </recommendedName>
</protein>
<dbReference type="InterPro" id="IPR021364">
    <property type="entry name" value="DUF2857"/>
</dbReference>
<evidence type="ECO:0000313" key="1">
    <source>
        <dbReference type="EMBL" id="CDM91121.1"/>
    </source>
</evidence>
<organism evidence="1 2">
    <name type="scientific">Xenorhabdus bovienii</name>
    <name type="common">Xenorhabdus nematophila subsp. bovienii</name>
    <dbReference type="NCBI Taxonomy" id="40576"/>
    <lineage>
        <taxon>Bacteria</taxon>
        <taxon>Pseudomonadati</taxon>
        <taxon>Pseudomonadota</taxon>
        <taxon>Gammaproteobacteria</taxon>
        <taxon>Enterobacterales</taxon>
        <taxon>Morganellaceae</taxon>
        <taxon>Xenorhabdus</taxon>
    </lineage>
</organism>
<dbReference type="Pfam" id="PF11198">
    <property type="entry name" value="DUF2857"/>
    <property type="match status" value="1"/>
</dbReference>
<sequence length="197" mass="22505">MTKQLSLSGNNLLTGLVMDIKSGYLRRCESIGLSEDEIKMLNNLNIEDLHYLANCSVSVITYQIHHENLYLILEQSRLEQSRNQCIERALALGASIEMMNHYFGLSPVDVSTRRRLAGLRVSVGRASNPNEKDIKILWQRWKNAQFPNVDSTEGLELMILLSEELAVSLTAIWNVIQEFQNPPTKKRSSILKHVVRR</sequence>
<gene>
    <name evidence="1" type="ORF">XBW1_3765</name>
</gene>
<dbReference type="Proteomes" id="UP000032930">
    <property type="component" value="Chromosome"/>
</dbReference>
<name>A0A0B6XD54_XENBV</name>
<dbReference type="AlphaFoldDB" id="A0A0B6XD54"/>